<sequence length="152" mass="17279">MTESVSTERLPSAGVLRRLGAMFYDLLLVVAVLIVLTSLMLPLTGGEAVTVGPYSKWRHGFQLLELVVIIVYFGVPWTRSGQTLGMQAWRLRVEREDGARLGWSDVIKRLAGATVSLVLAFAGYWWIWIDRDKLAWHDRWTRTRVVVLPKRA</sequence>
<organism evidence="8 9">
    <name type="scientific">Steroidobacter agaridevorans</name>
    <dbReference type="NCBI Taxonomy" id="2695856"/>
    <lineage>
        <taxon>Bacteria</taxon>
        <taxon>Pseudomonadati</taxon>
        <taxon>Pseudomonadota</taxon>
        <taxon>Gammaproteobacteria</taxon>
        <taxon>Steroidobacterales</taxon>
        <taxon>Steroidobacteraceae</taxon>
        <taxon>Steroidobacter</taxon>
    </lineage>
</organism>
<comment type="caution">
    <text evidence="8">The sequence shown here is derived from an EMBL/GenBank/DDBJ whole genome shotgun (WGS) entry which is preliminary data.</text>
</comment>
<evidence type="ECO:0000259" key="7">
    <source>
        <dbReference type="Pfam" id="PF06271"/>
    </source>
</evidence>
<accession>A0A829YMN7</accession>
<reference evidence="9" key="1">
    <citation type="submission" date="2020-01" db="EMBL/GenBank/DDBJ databases">
        <title>'Steroidobacter agaridevorans' sp. nov., agar-degrading bacteria isolated from rhizosphere soils.</title>
        <authorList>
            <person name="Ikenaga M."/>
            <person name="Kataoka M."/>
            <person name="Murouchi A."/>
            <person name="Katsuragi S."/>
            <person name="Sakai M."/>
        </authorList>
    </citation>
    <scope>NUCLEOTIDE SEQUENCE [LARGE SCALE GENOMIC DNA]</scope>
    <source>
        <strain evidence="9">YU21-B</strain>
    </source>
</reference>
<keyword evidence="3 6" id="KW-0812">Transmembrane</keyword>
<keyword evidence="9" id="KW-1185">Reference proteome</keyword>
<evidence type="ECO:0000256" key="5">
    <source>
        <dbReference type="ARBA" id="ARBA00023136"/>
    </source>
</evidence>
<dbReference type="PANTHER" id="PTHR36115:SF10">
    <property type="entry name" value="RDD DOMAIN-CONTAINING PROTEIN"/>
    <property type="match status" value="1"/>
</dbReference>
<dbReference type="Pfam" id="PF06271">
    <property type="entry name" value="RDD"/>
    <property type="match status" value="1"/>
</dbReference>
<dbReference type="InterPro" id="IPR051791">
    <property type="entry name" value="Pra-immunoreactive"/>
</dbReference>
<evidence type="ECO:0000313" key="8">
    <source>
        <dbReference type="EMBL" id="GFE84510.1"/>
    </source>
</evidence>
<protein>
    <submittedName>
        <fullName evidence="8">RDD family protein</fullName>
    </submittedName>
</protein>
<keyword evidence="2" id="KW-1003">Cell membrane</keyword>
<gene>
    <name evidence="8" type="ORF">GCM10011487_65100</name>
</gene>
<dbReference type="GO" id="GO:0005886">
    <property type="term" value="C:plasma membrane"/>
    <property type="evidence" value="ECO:0007669"/>
    <property type="project" value="UniProtKB-SubCell"/>
</dbReference>
<keyword evidence="4 6" id="KW-1133">Transmembrane helix</keyword>
<evidence type="ECO:0000256" key="1">
    <source>
        <dbReference type="ARBA" id="ARBA00004651"/>
    </source>
</evidence>
<evidence type="ECO:0000256" key="6">
    <source>
        <dbReference type="SAM" id="Phobius"/>
    </source>
</evidence>
<dbReference type="RefSeq" id="WP_161816106.1">
    <property type="nucleotide sequence ID" value="NZ_BLJN01000009.1"/>
</dbReference>
<dbReference type="EMBL" id="BLJN01000009">
    <property type="protein sequence ID" value="GFE84510.1"/>
    <property type="molecule type" value="Genomic_DNA"/>
</dbReference>
<feature type="transmembrane region" description="Helical" evidence="6">
    <location>
        <begin position="110"/>
        <end position="129"/>
    </location>
</feature>
<feature type="transmembrane region" description="Helical" evidence="6">
    <location>
        <begin position="21"/>
        <end position="41"/>
    </location>
</feature>
<evidence type="ECO:0000256" key="4">
    <source>
        <dbReference type="ARBA" id="ARBA00022989"/>
    </source>
</evidence>
<evidence type="ECO:0000313" key="9">
    <source>
        <dbReference type="Proteomes" id="UP000445000"/>
    </source>
</evidence>
<feature type="transmembrane region" description="Helical" evidence="6">
    <location>
        <begin position="61"/>
        <end position="78"/>
    </location>
</feature>
<dbReference type="AlphaFoldDB" id="A0A829YMN7"/>
<dbReference type="Proteomes" id="UP000445000">
    <property type="component" value="Unassembled WGS sequence"/>
</dbReference>
<name>A0A829YMN7_9GAMM</name>
<evidence type="ECO:0000256" key="3">
    <source>
        <dbReference type="ARBA" id="ARBA00022692"/>
    </source>
</evidence>
<proteinExistence type="predicted"/>
<comment type="subcellular location">
    <subcellularLocation>
        <location evidence="1">Cell membrane</location>
        <topology evidence="1">Multi-pass membrane protein</topology>
    </subcellularLocation>
</comment>
<feature type="domain" description="RDD" evidence="7">
    <location>
        <begin position="13"/>
        <end position="141"/>
    </location>
</feature>
<dbReference type="InterPro" id="IPR010432">
    <property type="entry name" value="RDD"/>
</dbReference>
<keyword evidence="5 6" id="KW-0472">Membrane</keyword>
<evidence type="ECO:0000256" key="2">
    <source>
        <dbReference type="ARBA" id="ARBA00022475"/>
    </source>
</evidence>
<dbReference type="PANTHER" id="PTHR36115">
    <property type="entry name" value="PROLINE-RICH ANTIGEN HOMOLOG-RELATED"/>
    <property type="match status" value="1"/>
</dbReference>